<dbReference type="EMBL" id="JABSTQ010004475">
    <property type="protein sequence ID" value="KAG0442067.1"/>
    <property type="molecule type" value="Genomic_DNA"/>
</dbReference>
<protein>
    <submittedName>
        <fullName evidence="1">Uncharacterized protein</fullName>
    </submittedName>
</protein>
<feature type="non-terminal residue" evidence="1">
    <location>
        <position position="108"/>
    </location>
</feature>
<comment type="caution">
    <text evidence="1">The sequence shown here is derived from an EMBL/GenBank/DDBJ whole genome shotgun (WGS) entry which is preliminary data.</text>
</comment>
<sequence>NPKDHFADIWHRDPLPSLGDIQNSLRKLILDSGMSTLACEVCPSEAYFRSQAEVLAVVVPIVSVKAGTTEKETSAMRSELSSRLMESFKFTAMGCSVPVNLFYFHTQK</sequence>
<gene>
    <name evidence="1" type="ORF">HPB47_015788</name>
</gene>
<proteinExistence type="predicted"/>
<dbReference type="Proteomes" id="UP000805193">
    <property type="component" value="Unassembled WGS sequence"/>
</dbReference>
<accession>A0AC60QSP2</accession>
<keyword evidence="2" id="KW-1185">Reference proteome</keyword>
<evidence type="ECO:0000313" key="2">
    <source>
        <dbReference type="Proteomes" id="UP000805193"/>
    </source>
</evidence>
<feature type="non-terminal residue" evidence="1">
    <location>
        <position position="1"/>
    </location>
</feature>
<reference evidence="1 2" key="1">
    <citation type="journal article" date="2020" name="Cell">
        <title>Large-Scale Comparative Analyses of Tick Genomes Elucidate Their Genetic Diversity and Vector Capacities.</title>
        <authorList>
            <consortium name="Tick Genome and Microbiome Consortium (TIGMIC)"/>
            <person name="Jia N."/>
            <person name="Wang J."/>
            <person name="Shi W."/>
            <person name="Du L."/>
            <person name="Sun Y."/>
            <person name="Zhan W."/>
            <person name="Jiang J.F."/>
            <person name="Wang Q."/>
            <person name="Zhang B."/>
            <person name="Ji P."/>
            <person name="Bell-Sakyi L."/>
            <person name="Cui X.M."/>
            <person name="Yuan T.T."/>
            <person name="Jiang B.G."/>
            <person name="Yang W.F."/>
            <person name="Lam T.T."/>
            <person name="Chang Q.C."/>
            <person name="Ding S.J."/>
            <person name="Wang X.J."/>
            <person name="Zhu J.G."/>
            <person name="Ruan X.D."/>
            <person name="Zhao L."/>
            <person name="Wei J.T."/>
            <person name="Ye R.Z."/>
            <person name="Que T.C."/>
            <person name="Du C.H."/>
            <person name="Zhou Y.H."/>
            <person name="Cheng J.X."/>
            <person name="Dai P.F."/>
            <person name="Guo W.B."/>
            <person name="Han X.H."/>
            <person name="Huang E.J."/>
            <person name="Li L.F."/>
            <person name="Wei W."/>
            <person name="Gao Y.C."/>
            <person name="Liu J.Z."/>
            <person name="Shao H.Z."/>
            <person name="Wang X."/>
            <person name="Wang C.C."/>
            <person name="Yang T.C."/>
            <person name="Huo Q.B."/>
            <person name="Li W."/>
            <person name="Chen H.Y."/>
            <person name="Chen S.E."/>
            <person name="Zhou L.G."/>
            <person name="Ni X.B."/>
            <person name="Tian J.H."/>
            <person name="Sheng Y."/>
            <person name="Liu T."/>
            <person name="Pan Y.S."/>
            <person name="Xia L.Y."/>
            <person name="Li J."/>
            <person name="Zhao F."/>
            <person name="Cao W.C."/>
        </authorList>
    </citation>
    <scope>NUCLEOTIDE SEQUENCE [LARGE SCALE GENOMIC DNA]</scope>
    <source>
        <strain evidence="1">Iper-2018</strain>
    </source>
</reference>
<evidence type="ECO:0000313" key="1">
    <source>
        <dbReference type="EMBL" id="KAG0442067.1"/>
    </source>
</evidence>
<organism evidence="1 2">
    <name type="scientific">Ixodes persulcatus</name>
    <name type="common">Taiga tick</name>
    <dbReference type="NCBI Taxonomy" id="34615"/>
    <lineage>
        <taxon>Eukaryota</taxon>
        <taxon>Metazoa</taxon>
        <taxon>Ecdysozoa</taxon>
        <taxon>Arthropoda</taxon>
        <taxon>Chelicerata</taxon>
        <taxon>Arachnida</taxon>
        <taxon>Acari</taxon>
        <taxon>Parasitiformes</taxon>
        <taxon>Ixodida</taxon>
        <taxon>Ixodoidea</taxon>
        <taxon>Ixodidae</taxon>
        <taxon>Ixodinae</taxon>
        <taxon>Ixodes</taxon>
    </lineage>
</organism>
<name>A0AC60QSP2_IXOPE</name>